<dbReference type="GO" id="GO:0032259">
    <property type="term" value="P:methylation"/>
    <property type="evidence" value="ECO:0007669"/>
    <property type="project" value="UniProtKB-KW"/>
</dbReference>
<evidence type="ECO:0000313" key="1">
    <source>
        <dbReference type="EMBL" id="RAS62662.1"/>
    </source>
</evidence>
<dbReference type="RefSeq" id="WP_112404105.1">
    <property type="nucleotide sequence ID" value="NZ_QLTR01000014.1"/>
</dbReference>
<dbReference type="Proteomes" id="UP000248729">
    <property type="component" value="Unassembled WGS sequence"/>
</dbReference>
<dbReference type="GO" id="GO:0009007">
    <property type="term" value="F:site-specific DNA-methyltransferase (adenine-specific) activity"/>
    <property type="evidence" value="ECO:0007669"/>
    <property type="project" value="InterPro"/>
</dbReference>
<sequence length="193" mass="21755">MTDYINSDLSANDKDSWATPDWLYLALNQEFNFHLDACASESNAKNLVFINQQRNALAMDNWKDAFLGYKELKSCTAWINPPYSRGMIDAFIKKAYEQCVNHKINSVLLVPATPDAGWWPDNATEIRFITGGRISFKHPITGKTINGNTKGSALIILKHIDLGSGCVTRYVERDRLREVGDEILETIDKQVAV</sequence>
<accession>A0A329E7S0</accession>
<keyword evidence="1" id="KW-0489">Methyltransferase</keyword>
<comment type="caution">
    <text evidence="1">The sequence shown here is derived from an EMBL/GenBank/DDBJ whole genome shotgun (WGS) entry which is preliminary data.</text>
</comment>
<reference evidence="1 2" key="1">
    <citation type="submission" date="2018-06" db="EMBL/GenBank/DDBJ databases">
        <title>Freshwater and sediment microbial communities from various areas in North America, analyzing microbe dynamics in response to fracking.</title>
        <authorList>
            <person name="Lamendella R."/>
        </authorList>
    </citation>
    <scope>NUCLEOTIDE SEQUENCE [LARGE SCALE GENOMIC DNA]</scope>
    <source>
        <strain evidence="1 2">99A</strain>
    </source>
</reference>
<dbReference type="AlphaFoldDB" id="A0A329E7S0"/>
<keyword evidence="1" id="KW-0808">Transferase</keyword>
<dbReference type="InterPro" id="IPR008593">
    <property type="entry name" value="Dam_MeTrfase"/>
</dbReference>
<protein>
    <submittedName>
        <fullName evidence="1">Phage N-6-adenine-methyltransferase</fullName>
    </submittedName>
</protein>
<dbReference type="Pfam" id="PF05869">
    <property type="entry name" value="Dam"/>
    <property type="match status" value="1"/>
</dbReference>
<proteinExistence type="predicted"/>
<gene>
    <name evidence="1" type="ORF">DET48_11457</name>
</gene>
<dbReference type="GO" id="GO:0009307">
    <property type="term" value="P:DNA restriction-modification system"/>
    <property type="evidence" value="ECO:0007669"/>
    <property type="project" value="InterPro"/>
</dbReference>
<dbReference type="EMBL" id="QLTR01000014">
    <property type="protein sequence ID" value="RAS62662.1"/>
    <property type="molecule type" value="Genomic_DNA"/>
</dbReference>
<name>A0A329E7S0_VIBDI</name>
<dbReference type="GO" id="GO:0003677">
    <property type="term" value="F:DNA binding"/>
    <property type="evidence" value="ECO:0007669"/>
    <property type="project" value="InterPro"/>
</dbReference>
<dbReference type="NCBIfam" id="TIGR01712">
    <property type="entry name" value="phage_N6A_met"/>
    <property type="match status" value="1"/>
</dbReference>
<evidence type="ECO:0000313" key="2">
    <source>
        <dbReference type="Proteomes" id="UP000248729"/>
    </source>
</evidence>
<organism evidence="1 2">
    <name type="scientific">Vibrio diazotrophicus</name>
    <dbReference type="NCBI Taxonomy" id="685"/>
    <lineage>
        <taxon>Bacteria</taxon>
        <taxon>Pseudomonadati</taxon>
        <taxon>Pseudomonadota</taxon>
        <taxon>Gammaproteobacteria</taxon>
        <taxon>Vibrionales</taxon>
        <taxon>Vibrionaceae</taxon>
        <taxon>Vibrio</taxon>
    </lineage>
</organism>